<dbReference type="SUPFAM" id="SSF103473">
    <property type="entry name" value="MFS general substrate transporter"/>
    <property type="match status" value="2"/>
</dbReference>
<name>A0A5C6MKI0_9TELE</name>
<dbReference type="GO" id="GO:0016020">
    <property type="term" value="C:membrane"/>
    <property type="evidence" value="ECO:0007669"/>
    <property type="project" value="UniProtKB-SubCell"/>
</dbReference>
<keyword evidence="2" id="KW-0813">Transport</keyword>
<feature type="transmembrane region" description="Helical" evidence="6">
    <location>
        <begin position="468"/>
        <end position="487"/>
    </location>
</feature>
<evidence type="ECO:0000256" key="5">
    <source>
        <dbReference type="ARBA" id="ARBA00023136"/>
    </source>
</evidence>
<organism evidence="8 9">
    <name type="scientific">Takifugu flavidus</name>
    <name type="common">sansaifugu</name>
    <dbReference type="NCBI Taxonomy" id="433684"/>
    <lineage>
        <taxon>Eukaryota</taxon>
        <taxon>Metazoa</taxon>
        <taxon>Chordata</taxon>
        <taxon>Craniata</taxon>
        <taxon>Vertebrata</taxon>
        <taxon>Euteleostomi</taxon>
        <taxon>Actinopterygii</taxon>
        <taxon>Neopterygii</taxon>
        <taxon>Teleostei</taxon>
        <taxon>Neoteleostei</taxon>
        <taxon>Acanthomorphata</taxon>
        <taxon>Eupercaria</taxon>
        <taxon>Tetraodontiformes</taxon>
        <taxon>Tetradontoidea</taxon>
        <taxon>Tetraodontidae</taxon>
        <taxon>Takifugu</taxon>
    </lineage>
</organism>
<evidence type="ECO:0000313" key="9">
    <source>
        <dbReference type="Proteomes" id="UP000324091"/>
    </source>
</evidence>
<evidence type="ECO:0000256" key="4">
    <source>
        <dbReference type="ARBA" id="ARBA00022989"/>
    </source>
</evidence>
<dbReference type="InterPro" id="IPR020846">
    <property type="entry name" value="MFS_dom"/>
</dbReference>
<feature type="transmembrane region" description="Helical" evidence="6">
    <location>
        <begin position="144"/>
        <end position="168"/>
    </location>
</feature>
<feature type="transmembrane region" description="Helical" evidence="6">
    <location>
        <begin position="580"/>
        <end position="600"/>
    </location>
</feature>
<dbReference type="PANTHER" id="PTHR23511">
    <property type="entry name" value="SYNAPTIC VESICLE GLYCOPROTEIN 2"/>
    <property type="match status" value="1"/>
</dbReference>
<dbReference type="Pfam" id="PF07690">
    <property type="entry name" value="MFS_1"/>
    <property type="match status" value="1"/>
</dbReference>
<accession>A0A5C6MKI0</accession>
<comment type="caution">
    <text evidence="8">The sequence shown here is derived from an EMBL/GenBank/DDBJ whole genome shotgun (WGS) entry which is preliminary data.</text>
</comment>
<keyword evidence="9" id="KW-1185">Reference proteome</keyword>
<feature type="transmembrane region" description="Helical" evidence="6">
    <location>
        <begin position="378"/>
        <end position="397"/>
    </location>
</feature>
<evidence type="ECO:0000259" key="7">
    <source>
        <dbReference type="PROSITE" id="PS50850"/>
    </source>
</evidence>
<feature type="transmembrane region" description="Helical" evidence="6">
    <location>
        <begin position="299"/>
        <end position="318"/>
    </location>
</feature>
<dbReference type="AlphaFoldDB" id="A0A5C6MKI0"/>
<proteinExistence type="predicted"/>
<sequence length="624" mass="69781">MVRIIPAEVEFLLTGNQFVILLLSCLPHRMGDHMKTELVSAIHLQEVELREKPAETKSKWKCPHHCPVPVNACLSGTQKHRNTAIGTIMAAASRVLRKRFFRAEEVLEFGGVPLTDNQILKWAADETFTVEEAVETIGFGRFHVLLFFIMGGASIVEAMEIMLLAVISPEIRCEWRLEDWQVALVSTMVFLGFMVCGVLGGYVADRYGRWKVVFGGFVWSSYFSLLTSFAPSYGWFIFLRSMVGCGVAGVSQGFVLKTEFIPAQHRALLLPLATIFWMIGSMLIIILGMLLVPTLGWRWMIRVSIAPSLILIFLFKFIPESARYNVSAGNLPAAVETLQKIAAMNRSSLPAGHLVEPILRERGNWRILLGSQFRRTSVLLWYSWFVASFLYYGSVLSSSELLEKNLLCVTDADREHGVKHHLEGKLCYCISFARSDYETLLISSFGEVARKFLSRPLMFMSSSRPPQALKTCFLPVVPLNIGLLNVFGRKVTLALLQLLAAVFFMLLNICSTMLGFTVLLFLLRSLVSMNFNVVYIYTAEVYPTVARSLGMGFCTSFSRIGGMIAPFIAQVLMSRSVIQALTPFAVASLICAFGTFLLPIETKGRALLVRNLLTRLLRTLSVVL</sequence>
<dbReference type="PROSITE" id="PS51257">
    <property type="entry name" value="PROKAR_LIPOPROTEIN"/>
    <property type="match status" value="1"/>
</dbReference>
<reference evidence="8 9" key="1">
    <citation type="submission" date="2019-04" db="EMBL/GenBank/DDBJ databases">
        <title>Chromosome genome assembly for Takifugu flavidus.</title>
        <authorList>
            <person name="Xiao S."/>
        </authorList>
    </citation>
    <scope>NUCLEOTIDE SEQUENCE [LARGE SCALE GENOMIC DNA]</scope>
    <source>
        <strain evidence="8">HTHZ2018</strain>
        <tissue evidence="8">Muscle</tissue>
    </source>
</reference>
<dbReference type="InterPro" id="IPR036259">
    <property type="entry name" value="MFS_trans_sf"/>
</dbReference>
<evidence type="ECO:0000256" key="1">
    <source>
        <dbReference type="ARBA" id="ARBA00004141"/>
    </source>
</evidence>
<comment type="subcellular location">
    <subcellularLocation>
        <location evidence="1">Membrane</location>
        <topology evidence="1">Multi-pass membrane protein</topology>
    </subcellularLocation>
</comment>
<dbReference type="InterPro" id="IPR011701">
    <property type="entry name" value="MFS"/>
</dbReference>
<dbReference type="Proteomes" id="UP000324091">
    <property type="component" value="Unassembled WGS sequence"/>
</dbReference>
<evidence type="ECO:0000256" key="3">
    <source>
        <dbReference type="ARBA" id="ARBA00022692"/>
    </source>
</evidence>
<gene>
    <name evidence="8" type="ORF">D4764_0096590</name>
</gene>
<keyword evidence="5 6" id="KW-0472">Membrane</keyword>
<protein>
    <submittedName>
        <fullName evidence="8">Putative transporter SVOPL SVOP-like protein</fullName>
    </submittedName>
</protein>
<evidence type="ECO:0000256" key="6">
    <source>
        <dbReference type="SAM" id="Phobius"/>
    </source>
</evidence>
<dbReference type="PROSITE" id="PS50850">
    <property type="entry name" value="MFS"/>
    <property type="match status" value="1"/>
</dbReference>
<feature type="transmembrane region" description="Helical" evidence="6">
    <location>
        <begin position="210"/>
        <end position="229"/>
    </location>
</feature>
<dbReference type="Gene3D" id="1.20.1250.20">
    <property type="entry name" value="MFS general substrate transporter like domains"/>
    <property type="match status" value="1"/>
</dbReference>
<feature type="domain" description="Major facilitator superfamily (MFS) profile" evidence="7">
    <location>
        <begin position="146"/>
        <end position="603"/>
    </location>
</feature>
<dbReference type="PANTHER" id="PTHR23511:SF45">
    <property type="entry name" value="SVOP LIKE"/>
    <property type="match status" value="1"/>
</dbReference>
<keyword evidence="3 6" id="KW-0812">Transmembrane</keyword>
<feature type="transmembrane region" description="Helical" evidence="6">
    <location>
        <begin position="180"/>
        <end position="203"/>
    </location>
</feature>
<feature type="transmembrane region" description="Helical" evidence="6">
    <location>
        <begin position="499"/>
        <end position="523"/>
    </location>
</feature>
<feature type="transmembrane region" description="Helical" evidence="6">
    <location>
        <begin position="235"/>
        <end position="256"/>
    </location>
</feature>
<feature type="transmembrane region" description="Helical" evidence="6">
    <location>
        <begin position="268"/>
        <end position="293"/>
    </location>
</feature>
<evidence type="ECO:0000256" key="2">
    <source>
        <dbReference type="ARBA" id="ARBA00022448"/>
    </source>
</evidence>
<dbReference type="EMBL" id="RHFK02000507">
    <property type="protein sequence ID" value="TWW53887.1"/>
    <property type="molecule type" value="Genomic_DNA"/>
</dbReference>
<dbReference type="GO" id="GO:0022857">
    <property type="term" value="F:transmembrane transporter activity"/>
    <property type="evidence" value="ECO:0007669"/>
    <property type="project" value="InterPro"/>
</dbReference>
<evidence type="ECO:0000313" key="8">
    <source>
        <dbReference type="EMBL" id="TWW53887.1"/>
    </source>
</evidence>
<keyword evidence="4 6" id="KW-1133">Transmembrane helix</keyword>